<gene>
    <name evidence="3" type="ORF">HNR71_003894</name>
    <name evidence="4" type="ORF">HPO96_02720</name>
</gene>
<dbReference type="PANTHER" id="PTHR21240">
    <property type="entry name" value="2-AMINO-3-CARBOXYLMUCONATE-6-SEMIALDEHYDE DECARBOXYLASE"/>
    <property type="match status" value="1"/>
</dbReference>
<dbReference type="Proteomes" id="UP000553957">
    <property type="component" value="Unassembled WGS sequence"/>
</dbReference>
<dbReference type="Proteomes" id="UP000534306">
    <property type="component" value="Unassembled WGS sequence"/>
</dbReference>
<dbReference type="InterPro" id="IPR006680">
    <property type="entry name" value="Amidohydro-rel"/>
</dbReference>
<keyword evidence="4" id="KW-0378">Hydrolase</keyword>
<proteinExistence type="predicted"/>
<evidence type="ECO:0000259" key="2">
    <source>
        <dbReference type="Pfam" id="PF04909"/>
    </source>
</evidence>
<dbReference type="InterPro" id="IPR032466">
    <property type="entry name" value="Metal_Hydrolase"/>
</dbReference>
<keyword evidence="1" id="KW-0456">Lyase</keyword>
<reference evidence="4 5" key="1">
    <citation type="submission" date="2020-05" db="EMBL/GenBank/DDBJ databases">
        <title>Genome sequence of Kribbella sandramycini ATCC 39419.</title>
        <authorList>
            <person name="Maclea K.S."/>
            <person name="Fair J.L."/>
        </authorList>
    </citation>
    <scope>NUCLEOTIDE SEQUENCE [LARGE SCALE GENOMIC DNA]</scope>
    <source>
        <strain evidence="4 5">ATCC 39419</strain>
    </source>
</reference>
<reference evidence="3 6" key="2">
    <citation type="submission" date="2020-08" db="EMBL/GenBank/DDBJ databases">
        <title>Sequencing the genomes of 1000 actinobacteria strains.</title>
        <authorList>
            <person name="Klenk H.-P."/>
        </authorList>
    </citation>
    <scope>NUCLEOTIDE SEQUENCE [LARGE SCALE GENOMIC DNA]</scope>
    <source>
        <strain evidence="3 6">DSM 15626</strain>
    </source>
</reference>
<evidence type="ECO:0000313" key="5">
    <source>
        <dbReference type="Proteomes" id="UP000534306"/>
    </source>
</evidence>
<evidence type="ECO:0000313" key="6">
    <source>
        <dbReference type="Proteomes" id="UP000553957"/>
    </source>
</evidence>
<dbReference type="EMBL" id="JACHKF010000001">
    <property type="protein sequence ID" value="MBB6568257.1"/>
    <property type="molecule type" value="Genomic_DNA"/>
</dbReference>
<comment type="caution">
    <text evidence="4">The sequence shown here is derived from an EMBL/GenBank/DDBJ whole genome shotgun (WGS) entry which is preliminary data.</text>
</comment>
<dbReference type="GO" id="GO:0005737">
    <property type="term" value="C:cytoplasm"/>
    <property type="evidence" value="ECO:0007669"/>
    <property type="project" value="TreeGrafter"/>
</dbReference>
<dbReference type="Gene3D" id="3.20.20.140">
    <property type="entry name" value="Metal-dependent hydrolases"/>
    <property type="match status" value="1"/>
</dbReference>
<feature type="domain" description="Amidohydrolase-related" evidence="2">
    <location>
        <begin position="19"/>
        <end position="242"/>
    </location>
</feature>
<evidence type="ECO:0000256" key="1">
    <source>
        <dbReference type="ARBA" id="ARBA00023239"/>
    </source>
</evidence>
<dbReference type="AlphaFoldDB" id="A0A7Y4KUV5"/>
<dbReference type="SUPFAM" id="SSF51556">
    <property type="entry name" value="Metallo-dependent hydrolases"/>
    <property type="match status" value="1"/>
</dbReference>
<keyword evidence="5" id="KW-1185">Reference proteome</keyword>
<dbReference type="GO" id="GO:0019748">
    <property type="term" value="P:secondary metabolic process"/>
    <property type="evidence" value="ECO:0007669"/>
    <property type="project" value="TreeGrafter"/>
</dbReference>
<dbReference type="GO" id="GO:0016831">
    <property type="term" value="F:carboxy-lyase activity"/>
    <property type="evidence" value="ECO:0007669"/>
    <property type="project" value="InterPro"/>
</dbReference>
<dbReference type="GO" id="GO:0016787">
    <property type="term" value="F:hydrolase activity"/>
    <property type="evidence" value="ECO:0007669"/>
    <property type="project" value="UniProtKB-KW"/>
</dbReference>
<evidence type="ECO:0000313" key="4">
    <source>
        <dbReference type="EMBL" id="NOL39150.1"/>
    </source>
</evidence>
<accession>A0A7Y4KUV5</accession>
<dbReference type="InterPro" id="IPR032465">
    <property type="entry name" value="ACMSD"/>
</dbReference>
<sequence>MIIDAHCRIGDGREVELKPAELIATMDALGIDRAVVAPGERCTAYDNREGNELTAVAAAESGGRLLAYAVANPWRGRAAIDELDRALDAGAVALAVDSTLQGFDLLDGLLDPLLDFATDAGWFVYVRTGTPPTALPLPLATLARRRPELPVIMGKSGATDFWIDAVPALLHAPNLYGDTAYAPWDTVLTGFQNEPGIGAERLIFATDAPYTVPVAEVDRIRDWPLDADRKAAVFGGNLARLLAHQ</sequence>
<dbReference type="Pfam" id="PF04909">
    <property type="entry name" value="Amidohydro_2"/>
    <property type="match status" value="1"/>
</dbReference>
<dbReference type="EMBL" id="JABJRC010000001">
    <property type="protein sequence ID" value="NOL39150.1"/>
    <property type="molecule type" value="Genomic_DNA"/>
</dbReference>
<organism evidence="4 5">
    <name type="scientific">Kribbella sandramycini</name>
    <dbReference type="NCBI Taxonomy" id="60450"/>
    <lineage>
        <taxon>Bacteria</taxon>
        <taxon>Bacillati</taxon>
        <taxon>Actinomycetota</taxon>
        <taxon>Actinomycetes</taxon>
        <taxon>Propionibacteriales</taxon>
        <taxon>Kribbellaceae</taxon>
        <taxon>Kribbella</taxon>
    </lineage>
</organism>
<name>A0A7Y4KUV5_9ACTN</name>
<dbReference type="RefSeq" id="WP_171670689.1">
    <property type="nucleotide sequence ID" value="NZ_BAAAGT010000007.1"/>
</dbReference>
<protein>
    <submittedName>
        <fullName evidence="4">Amidohydrolase family protein</fullName>
    </submittedName>
    <submittedName>
        <fullName evidence="3">Putative TIM-barrel fold metal-dependent hydrolase</fullName>
    </submittedName>
</protein>
<evidence type="ECO:0000313" key="3">
    <source>
        <dbReference type="EMBL" id="MBB6568257.1"/>
    </source>
</evidence>
<dbReference type="PANTHER" id="PTHR21240:SF28">
    <property type="entry name" value="ISO-OROTATE DECARBOXYLASE (EUROFUNG)"/>
    <property type="match status" value="1"/>
</dbReference>